<dbReference type="Proteomes" id="UP000240988">
    <property type="component" value="Unassembled WGS sequence"/>
</dbReference>
<protein>
    <submittedName>
        <fullName evidence="1">Uncharacterized protein</fullName>
    </submittedName>
</protein>
<evidence type="ECO:0000313" key="1">
    <source>
        <dbReference type="EMBL" id="SPM34852.1"/>
    </source>
</evidence>
<accession>A0A2U3NTN7</accession>
<organism evidence="1 2">
    <name type="scientific">Mycobacterium rhizamassiliense</name>
    <dbReference type="NCBI Taxonomy" id="1841860"/>
    <lineage>
        <taxon>Bacteria</taxon>
        <taxon>Bacillati</taxon>
        <taxon>Actinomycetota</taxon>
        <taxon>Actinomycetes</taxon>
        <taxon>Mycobacteriales</taxon>
        <taxon>Mycobacteriaceae</taxon>
        <taxon>Mycobacterium</taxon>
    </lineage>
</organism>
<dbReference type="STRING" id="1841860.GCA_900157375_02676"/>
<dbReference type="EMBL" id="FUFA01000004">
    <property type="protein sequence ID" value="SPM34852.1"/>
    <property type="molecule type" value="Genomic_DNA"/>
</dbReference>
<dbReference type="OrthoDB" id="2874181at2"/>
<sequence length="109" mass="11584">MNFADVIAILDDSVGGPDADVASHGPFWRGITRDRFVAMKIGGRPLVILGDGDNSNLVKSLRGQAPFGSDLPEPPVGAVTPAMPAYLPPVTSDSIKRIVQWINDGCREV</sequence>
<reference evidence="1 2" key="1">
    <citation type="submission" date="2017-01" db="EMBL/GenBank/DDBJ databases">
        <authorList>
            <consortium name="Urmite Genomes"/>
        </authorList>
    </citation>
    <scope>NUCLEOTIDE SEQUENCE [LARGE SCALE GENOMIC DNA]</scope>
    <source>
        <strain evidence="1 2">AB57</strain>
    </source>
</reference>
<dbReference type="RefSeq" id="WP_077079443.1">
    <property type="nucleotide sequence ID" value="NZ_LT721901.1"/>
</dbReference>
<evidence type="ECO:0000313" key="2">
    <source>
        <dbReference type="Proteomes" id="UP000240988"/>
    </source>
</evidence>
<name>A0A2U3NTN7_9MYCO</name>
<proteinExistence type="predicted"/>
<keyword evidence="2" id="KW-1185">Reference proteome</keyword>
<dbReference type="AlphaFoldDB" id="A0A2U3NTN7"/>
<gene>
    <name evidence="1" type="ORF">MRAB57_2673</name>
</gene>